<dbReference type="Pfam" id="PF11999">
    <property type="entry name" value="Ice_binding"/>
    <property type="match status" value="1"/>
</dbReference>
<gene>
    <name evidence="5" type="ORF">ERX46_10625</name>
</gene>
<proteinExistence type="inferred from homology"/>
<comment type="caution">
    <text evidence="5">The sequence shown here is derived from an EMBL/GenBank/DDBJ whole genome shotgun (WGS) entry which is preliminary data.</text>
</comment>
<evidence type="ECO:0000256" key="2">
    <source>
        <dbReference type="ARBA" id="ARBA00022729"/>
    </source>
</evidence>
<dbReference type="Pfam" id="PF18962">
    <property type="entry name" value="Por_Secre_tail"/>
    <property type="match status" value="1"/>
</dbReference>
<evidence type="ECO:0000256" key="1">
    <source>
        <dbReference type="ARBA" id="ARBA00005445"/>
    </source>
</evidence>
<dbReference type="Proteomes" id="UP000293952">
    <property type="component" value="Unassembled WGS sequence"/>
</dbReference>
<evidence type="ECO:0000259" key="4">
    <source>
        <dbReference type="Pfam" id="PF18962"/>
    </source>
</evidence>
<evidence type="ECO:0000313" key="6">
    <source>
        <dbReference type="Proteomes" id="UP000293952"/>
    </source>
</evidence>
<accession>A0A4Q4KKY9</accession>
<name>A0A4Q4KKY9_9FLAO</name>
<dbReference type="EMBL" id="SETE01000004">
    <property type="protein sequence ID" value="RYM33387.1"/>
    <property type="molecule type" value="Genomic_DNA"/>
</dbReference>
<dbReference type="NCBIfam" id="TIGR04183">
    <property type="entry name" value="Por_Secre_tail"/>
    <property type="match status" value="1"/>
</dbReference>
<keyword evidence="2" id="KW-0732">Signal</keyword>
<dbReference type="InterPro" id="IPR021884">
    <property type="entry name" value="Ice-bd_prot"/>
</dbReference>
<keyword evidence="6" id="KW-1185">Reference proteome</keyword>
<dbReference type="AlphaFoldDB" id="A0A4Q4KKY9"/>
<protein>
    <submittedName>
        <fullName evidence="5">DUF3494 domain-containing protein</fullName>
    </submittedName>
</protein>
<organism evidence="5 6">
    <name type="scientific">Brumimicrobium glaciale</name>
    <dbReference type="NCBI Taxonomy" id="200475"/>
    <lineage>
        <taxon>Bacteria</taxon>
        <taxon>Pseudomonadati</taxon>
        <taxon>Bacteroidota</taxon>
        <taxon>Flavobacteriia</taxon>
        <taxon>Flavobacteriales</taxon>
        <taxon>Crocinitomicaceae</taxon>
        <taxon>Brumimicrobium</taxon>
    </lineage>
</organism>
<keyword evidence="3" id="KW-0812">Transmembrane</keyword>
<keyword evidence="3" id="KW-0472">Membrane</keyword>
<feature type="domain" description="Secretion system C-terminal sorting" evidence="4">
    <location>
        <begin position="386"/>
        <end position="456"/>
    </location>
</feature>
<evidence type="ECO:0000313" key="5">
    <source>
        <dbReference type="EMBL" id="RYM33387.1"/>
    </source>
</evidence>
<sequence>MKIMKNENAVPGFNKVGSFIKTNSEVSKIDCEKGVLPVHNIVQHWKVKTGLYRFIGILLIATFIPLLSFSQPLNLGTAENFVLFTSNGAIGNTGTSLVNGNMGTNVGAVTDFGAPSVVNGGTEIANSKTAQAVTDVQAAYDEGAALAATHTGHAPAFGTETLLPGVYHIAGAGSVGGDLTLDAQNDPSAIFVLRFGGAFSTGAASKVILVNGTKASNVFWLGAGAMSMAANTEMKGIILSLTGAVSMGDNVQLEGRMLTTSGAISMNNGGVTSPEPSSPLPIGLLSFAADRNKESVVLKWSTASETNNDYFNIEKSIDGKLWNTIGNVNGAGNSTSQIDYSLTDRTHIEEITYYRLKQTDFDGKYSYEDVISIDICDYHEDASLTIYPNPTDGKIEMRFHGNSSDVNSIGIFNSRGQQIYSSKTLQSEFDLSGNSPGLYFMHVQYDAKVLTSKFVISE</sequence>
<comment type="similarity">
    <text evidence="1">Belongs to the ice-binding protein family.</text>
</comment>
<feature type="transmembrane region" description="Helical" evidence="3">
    <location>
        <begin position="51"/>
        <end position="69"/>
    </location>
</feature>
<dbReference type="OrthoDB" id="2082707at2"/>
<evidence type="ECO:0000256" key="3">
    <source>
        <dbReference type="SAM" id="Phobius"/>
    </source>
</evidence>
<dbReference type="InterPro" id="IPR026444">
    <property type="entry name" value="Secre_tail"/>
</dbReference>
<keyword evidence="3" id="KW-1133">Transmembrane helix</keyword>
<reference evidence="5 6" key="1">
    <citation type="submission" date="2019-02" db="EMBL/GenBank/DDBJ databases">
        <title>Genome sequence of the sea-ice species Brumimicrobium glaciale.</title>
        <authorList>
            <person name="Bowman J.P."/>
        </authorList>
    </citation>
    <scope>NUCLEOTIDE SEQUENCE [LARGE SCALE GENOMIC DNA]</scope>
    <source>
        <strain evidence="5 6">IC156</strain>
    </source>
</reference>